<dbReference type="EMBL" id="MCOG01000196">
    <property type="protein sequence ID" value="ORY27050.1"/>
    <property type="molecule type" value="Genomic_DNA"/>
</dbReference>
<dbReference type="CDD" id="cd13777">
    <property type="entry name" value="Aar2_N"/>
    <property type="match status" value="1"/>
</dbReference>
<feature type="compositionally biased region" description="Low complexity" evidence="2">
    <location>
        <begin position="216"/>
        <end position="233"/>
    </location>
</feature>
<name>A0A1Y2AXN3_9FUNG</name>
<dbReference type="InterPro" id="IPR033647">
    <property type="entry name" value="Aar2_N"/>
</dbReference>
<feature type="domain" description="AAR2 C-terminal" evidence="3">
    <location>
        <begin position="250"/>
        <end position="409"/>
    </location>
</feature>
<dbReference type="AlphaFoldDB" id="A0A1Y2AXN3"/>
<evidence type="ECO:0000313" key="6">
    <source>
        <dbReference type="Proteomes" id="UP000193920"/>
    </source>
</evidence>
<dbReference type="Pfam" id="PF05282">
    <property type="entry name" value="AAR2"/>
    <property type="match status" value="1"/>
</dbReference>
<dbReference type="PANTHER" id="PTHR12689">
    <property type="entry name" value="A1 CISTRON SPLICING FACTOR AAR2-RELATED"/>
    <property type="match status" value="1"/>
</dbReference>
<evidence type="ECO:0000313" key="5">
    <source>
        <dbReference type="EMBL" id="ORY27050.1"/>
    </source>
</evidence>
<dbReference type="OrthoDB" id="201752at2759"/>
<feature type="domain" description="AAR2 N-terminal" evidence="4">
    <location>
        <begin position="14"/>
        <end position="152"/>
    </location>
</feature>
<dbReference type="InterPro" id="IPR038516">
    <property type="entry name" value="AAR2_N_sf"/>
</dbReference>
<sequence>MDQETAQKLFYNAGIMVFLDAPKKLHFGVDYKSWQIGPKFKGVKFIPPGLHFIYYGSVNSFGDYGARSGFFKYFDEKEIIVKEWDTEVEDLKEDSEMDKDQIERIKYNIREFDQYLGPYPLIPQDKESVNVYQRWLSLTSKINKKVIQLILPKGGKLSAINSISYFSEIQEEENIDGNNKMKNKYFFNQEVKTNNDSDILNDKKEEEEEKEKDMDTTMTNADNIDTDNTNQDTHTQKDSTIDQEKYRLNFTLIDLKKSYPEHATSEEITKYSIDKSYLLKKILKKNYKGDLNLFLGEFQLSYIIFLIGQVYDGFEQWKTIIVLMLQCEEALETYGETLFKEFFVILNDQLRDFPHDFFYDVLSGSNFLRSSLKIFYRIMQETNGRYPGLEKQFHLLLDHLSRIFQWDLEEEFHETDRLHAQKMKEKLEDYIKASSGAGGIGDATHGTAAAVNEDNTSVPLSSMTSDTTTTATAATTTNPTTTATITTTMETETETESPITMEDLQKNPEQLLKLMEELGIEDEEDLPMIVNLN</sequence>
<evidence type="ECO:0000259" key="4">
    <source>
        <dbReference type="Pfam" id="PF20981"/>
    </source>
</evidence>
<protein>
    <submittedName>
        <fullName evidence="5">AAR2-domain-containing protein</fullName>
    </submittedName>
</protein>
<dbReference type="Gene3D" id="2.60.34.20">
    <property type="match status" value="1"/>
</dbReference>
<dbReference type="InterPro" id="IPR038514">
    <property type="entry name" value="AAR2_C_sf"/>
</dbReference>
<dbReference type="STRING" id="1754190.A0A1Y2AXN3"/>
<dbReference type="Proteomes" id="UP000193920">
    <property type="component" value="Unassembled WGS sequence"/>
</dbReference>
<feature type="region of interest" description="Disordered" evidence="2">
    <location>
        <begin position="455"/>
        <end position="504"/>
    </location>
</feature>
<dbReference type="Pfam" id="PF20981">
    <property type="entry name" value="AAR2_1st"/>
    <property type="match status" value="1"/>
</dbReference>
<dbReference type="PANTHER" id="PTHR12689:SF4">
    <property type="entry name" value="PROTEIN AAR2 HOMOLOG"/>
    <property type="match status" value="1"/>
</dbReference>
<feature type="compositionally biased region" description="Low complexity" evidence="2">
    <location>
        <begin position="461"/>
        <end position="500"/>
    </location>
</feature>
<evidence type="ECO:0000256" key="1">
    <source>
        <dbReference type="ARBA" id="ARBA00006281"/>
    </source>
</evidence>
<gene>
    <name evidence="5" type="ORF">LY90DRAFT_97421</name>
</gene>
<proteinExistence type="inferred from homology"/>
<organism evidence="5 6">
    <name type="scientific">Neocallimastix californiae</name>
    <dbReference type="NCBI Taxonomy" id="1754190"/>
    <lineage>
        <taxon>Eukaryota</taxon>
        <taxon>Fungi</taxon>
        <taxon>Fungi incertae sedis</taxon>
        <taxon>Chytridiomycota</taxon>
        <taxon>Chytridiomycota incertae sedis</taxon>
        <taxon>Neocallimastigomycetes</taxon>
        <taxon>Neocallimastigales</taxon>
        <taxon>Neocallimastigaceae</taxon>
        <taxon>Neocallimastix</taxon>
    </lineage>
</organism>
<reference evidence="5 6" key="1">
    <citation type="submission" date="2016-08" db="EMBL/GenBank/DDBJ databases">
        <title>A Parts List for Fungal Cellulosomes Revealed by Comparative Genomics.</title>
        <authorList>
            <consortium name="DOE Joint Genome Institute"/>
            <person name="Haitjema C.H."/>
            <person name="Gilmore S.P."/>
            <person name="Henske J.K."/>
            <person name="Solomon K.V."/>
            <person name="De Groot R."/>
            <person name="Kuo A."/>
            <person name="Mondo S.J."/>
            <person name="Salamov A.A."/>
            <person name="Labutti K."/>
            <person name="Zhao Z."/>
            <person name="Chiniquy J."/>
            <person name="Barry K."/>
            <person name="Brewer H.M."/>
            <person name="Purvine S.O."/>
            <person name="Wright A.T."/>
            <person name="Boxma B."/>
            <person name="Van Alen T."/>
            <person name="Hackstein J.H."/>
            <person name="Baker S.E."/>
            <person name="Grigoriev I.V."/>
            <person name="O'Malley M.A."/>
        </authorList>
    </citation>
    <scope>NUCLEOTIDE SEQUENCE [LARGE SCALE GENOMIC DNA]</scope>
    <source>
        <strain evidence="5 6">G1</strain>
    </source>
</reference>
<dbReference type="Gene3D" id="1.25.40.550">
    <property type="entry name" value="Aar2, C-terminal domain-like"/>
    <property type="match status" value="1"/>
</dbReference>
<comment type="similarity">
    <text evidence="1">Belongs to the AAR2 family.</text>
</comment>
<dbReference type="InterPro" id="IPR007946">
    <property type="entry name" value="AAR2"/>
</dbReference>
<feature type="region of interest" description="Disordered" evidence="2">
    <location>
        <begin position="196"/>
        <end position="239"/>
    </location>
</feature>
<evidence type="ECO:0000256" key="2">
    <source>
        <dbReference type="SAM" id="MobiDB-lite"/>
    </source>
</evidence>
<dbReference type="InterPro" id="IPR033648">
    <property type="entry name" value="AAR2_C"/>
</dbReference>
<keyword evidence="6" id="KW-1185">Reference proteome</keyword>
<accession>A0A1Y2AXN3</accession>
<dbReference type="FunFam" id="2.60.34.20:FF:000001">
    <property type="entry name" value="protein AAR2 homolog"/>
    <property type="match status" value="1"/>
</dbReference>
<evidence type="ECO:0000259" key="3">
    <source>
        <dbReference type="Pfam" id="PF05282"/>
    </source>
</evidence>
<dbReference type="GO" id="GO:0000244">
    <property type="term" value="P:spliceosomal tri-snRNP complex assembly"/>
    <property type="evidence" value="ECO:0007669"/>
    <property type="project" value="TreeGrafter"/>
</dbReference>
<dbReference type="CDD" id="cd13778">
    <property type="entry name" value="Aar2_C"/>
    <property type="match status" value="1"/>
</dbReference>
<comment type="caution">
    <text evidence="5">The sequence shown here is derived from an EMBL/GenBank/DDBJ whole genome shotgun (WGS) entry which is preliminary data.</text>
</comment>